<evidence type="ECO:0000256" key="1">
    <source>
        <dbReference type="ARBA" id="ARBA00009940"/>
    </source>
</evidence>
<keyword evidence="2" id="KW-0812">Transmembrane</keyword>
<comment type="domain">
    <text evidence="2">The C4-type zinc finger motif is necessary both for its ER three-way tubular junction localization and formation.</text>
</comment>
<gene>
    <name evidence="5" type="ORF">g.34362</name>
</gene>
<dbReference type="InterPro" id="IPR040115">
    <property type="entry name" value="Lnp"/>
</dbReference>
<dbReference type="GO" id="GO:0008270">
    <property type="term" value="F:zinc ion binding"/>
    <property type="evidence" value="ECO:0007669"/>
    <property type="project" value="UniProtKB-KW"/>
</dbReference>
<evidence type="ECO:0000259" key="4">
    <source>
        <dbReference type="Pfam" id="PF10058"/>
    </source>
</evidence>
<dbReference type="GO" id="GO:0098826">
    <property type="term" value="C:endoplasmic reticulum tubular network membrane"/>
    <property type="evidence" value="ECO:0007669"/>
    <property type="project" value="UniProtKB-UniRule"/>
</dbReference>
<feature type="compositionally biased region" description="Low complexity" evidence="3">
    <location>
        <begin position="403"/>
        <end position="419"/>
    </location>
</feature>
<feature type="compositionally biased region" description="Polar residues" evidence="3">
    <location>
        <begin position="285"/>
        <end position="294"/>
    </location>
</feature>
<organism evidence="5">
    <name type="scientific">Graphocephala atropunctata</name>
    <dbReference type="NCBI Taxonomy" id="36148"/>
    <lineage>
        <taxon>Eukaryota</taxon>
        <taxon>Metazoa</taxon>
        <taxon>Ecdysozoa</taxon>
        <taxon>Arthropoda</taxon>
        <taxon>Hexapoda</taxon>
        <taxon>Insecta</taxon>
        <taxon>Pterygota</taxon>
        <taxon>Neoptera</taxon>
        <taxon>Paraneoptera</taxon>
        <taxon>Hemiptera</taxon>
        <taxon>Auchenorrhyncha</taxon>
        <taxon>Membracoidea</taxon>
        <taxon>Cicadellidae</taxon>
        <taxon>Cicadellinae</taxon>
        <taxon>Cicadellini</taxon>
        <taxon>Graphocephala</taxon>
    </lineage>
</organism>
<keyword evidence="2" id="KW-0256">Endoplasmic reticulum</keyword>
<comment type="function">
    <text evidence="2">Plays a role in determining ER morphology.</text>
</comment>
<keyword evidence="2" id="KW-0472">Membrane</keyword>
<dbReference type="InterPro" id="IPR019273">
    <property type="entry name" value="Lunapark_Znf"/>
</dbReference>
<dbReference type="EMBL" id="GEBQ01028491">
    <property type="protein sequence ID" value="JAT11486.1"/>
    <property type="molecule type" value="Transcribed_RNA"/>
</dbReference>
<feature type="domain" description="Lunapark zinc ribbon" evidence="4">
    <location>
        <begin position="222"/>
        <end position="271"/>
    </location>
</feature>
<keyword evidence="2" id="KW-0479">Metal-binding</keyword>
<proteinExistence type="inferred from homology"/>
<dbReference type="Pfam" id="PF10058">
    <property type="entry name" value="Zn_ribbon_10"/>
    <property type="match status" value="1"/>
</dbReference>
<keyword evidence="2" id="KW-1133">Transmembrane helix</keyword>
<evidence type="ECO:0000256" key="3">
    <source>
        <dbReference type="SAM" id="MobiDB-lite"/>
    </source>
</evidence>
<feature type="transmembrane region" description="Helical" evidence="2">
    <location>
        <begin position="70"/>
        <end position="90"/>
    </location>
</feature>
<accession>A0A1B6KJ74</accession>
<dbReference type="GO" id="GO:0071788">
    <property type="term" value="P:endoplasmic reticulum tubular network maintenance"/>
    <property type="evidence" value="ECO:0007669"/>
    <property type="project" value="UniProtKB-UniRule"/>
</dbReference>
<dbReference type="GO" id="GO:1903373">
    <property type="term" value="P:positive regulation of endoplasmic reticulum tubular network organization"/>
    <property type="evidence" value="ECO:0007669"/>
    <property type="project" value="UniProtKB-UniRule"/>
</dbReference>
<dbReference type="PANTHER" id="PTHR22166:SF12">
    <property type="entry name" value="ENDOPLASMIC RETICULUM JUNCTION FORMATION PROTEIN LUNAPARK"/>
    <property type="match status" value="1"/>
</dbReference>
<keyword evidence="2" id="KW-0862">Zinc</keyword>
<comment type="similarity">
    <text evidence="1 2">Belongs to the lunapark family.</text>
</comment>
<keyword evidence="2" id="KW-0863">Zinc-finger</keyword>
<feature type="region of interest" description="Disordered" evidence="3">
    <location>
        <begin position="394"/>
        <end position="427"/>
    </location>
</feature>
<dbReference type="PANTHER" id="PTHR22166">
    <property type="entry name" value="ENDOPLASMIC RETICULUM JUNCTION FORMATION PROTEIN LUNAPARK"/>
    <property type="match status" value="1"/>
</dbReference>
<comment type="subcellular location">
    <subcellularLocation>
        <location evidence="2">Endoplasmic reticulum membrane</location>
        <topology evidence="2">Multi-pass membrane protein</topology>
    </subcellularLocation>
</comment>
<reference evidence="5" key="1">
    <citation type="submission" date="2015-11" db="EMBL/GenBank/DDBJ databases">
        <title>De novo transcriptome assembly of four potential Pierce s Disease insect vectors from Arizona vineyards.</title>
        <authorList>
            <person name="Tassone E.E."/>
        </authorList>
    </citation>
    <scope>NUCLEOTIDE SEQUENCE</scope>
</reference>
<sequence length="427" mass="48928">MGLIMSRFRRKPTTMEQLQTIEDSLMRIEDYKRHTERSQKRAVANVLIYGAALYILACVIVFVWYLPESWLVRLGLLIPLVLVPFIIYWMKRFISRYFNNKMVQANEDYADLQKKKKSLIDNVMETETFNKAREILAKYAPERLDKKLQDSYLNPEKVVAKTTDLRQRNNVNVTTSITPKPLPKLPAVIKMEMNNVNEKLLNPSYGLKPLAKPMFNKERSFSEKLVDYLIGDGPENRYALICKFCGGHNGMALKEEFPFIAYCCCFCHEYNTARSKRPSAPKLSDPNQQPSQNHSPERISAGPLSSVQHKTEETPLKGRYSHPWEVGLGGPFALPDVLREGGRKILQPEELPDHTYQLLLWNDLTSAQHAESDVQVSEKDSVEELKEECVQQVTDQEEMALDPSVESESVEEQVTPVQSDSHDSTTN</sequence>
<evidence type="ECO:0000313" key="5">
    <source>
        <dbReference type="EMBL" id="JAT11486.1"/>
    </source>
</evidence>
<feature type="region of interest" description="Disordered" evidence="3">
    <location>
        <begin position="276"/>
        <end position="322"/>
    </location>
</feature>
<name>A0A1B6KJ74_9HEMI</name>
<evidence type="ECO:0000256" key="2">
    <source>
        <dbReference type="RuleBase" id="RU367073"/>
    </source>
</evidence>
<dbReference type="AlphaFoldDB" id="A0A1B6KJ74"/>
<feature type="transmembrane region" description="Helical" evidence="2">
    <location>
        <begin position="42"/>
        <end position="64"/>
    </location>
</feature>
<protein>
    <recommendedName>
        <fullName evidence="2">Endoplasmic reticulum junction formation protein lunapark</fullName>
    </recommendedName>
</protein>